<dbReference type="EMBL" id="RKQT01000001">
    <property type="protein sequence ID" value="RPE95646.1"/>
    <property type="molecule type" value="Genomic_DNA"/>
</dbReference>
<organism evidence="2 5">
    <name type="scientific">Frederiksenia canicola</name>
    <dbReference type="NCBI Taxonomy" id="123824"/>
    <lineage>
        <taxon>Bacteria</taxon>
        <taxon>Pseudomonadati</taxon>
        <taxon>Pseudomonadota</taxon>
        <taxon>Gammaproteobacteria</taxon>
        <taxon>Pasteurellales</taxon>
        <taxon>Pasteurellaceae</taxon>
        <taxon>Frederiksenia</taxon>
    </lineage>
</organism>
<keyword evidence="1" id="KW-1133">Transmembrane helix</keyword>
<evidence type="ECO:0000313" key="5">
    <source>
        <dbReference type="Proteomes" id="UP000502287"/>
    </source>
</evidence>
<reference evidence="2 5" key="1">
    <citation type="submission" date="2016-03" db="EMBL/GenBank/DDBJ databases">
        <authorList>
            <person name="Hansen M.J."/>
            <person name="Bojesen A.M."/>
            <person name="Planet P."/>
        </authorList>
    </citation>
    <scope>NUCLEOTIDE SEQUENCE [LARGE SCALE GENOMIC DNA]</scope>
    <source>
        <strain evidence="2 5">HPA 21</strain>
    </source>
</reference>
<feature type="transmembrane region" description="Helical" evidence="1">
    <location>
        <begin position="55"/>
        <end position="76"/>
    </location>
</feature>
<proteinExistence type="predicted"/>
<feature type="transmembrane region" description="Helical" evidence="1">
    <location>
        <begin position="7"/>
        <end position="29"/>
    </location>
</feature>
<evidence type="ECO:0000313" key="4">
    <source>
        <dbReference type="Proteomes" id="UP000276901"/>
    </source>
</evidence>
<feature type="transmembrane region" description="Helical" evidence="1">
    <location>
        <begin position="118"/>
        <end position="138"/>
    </location>
</feature>
<accession>A0AAE6X521</accession>
<feature type="transmembrane region" description="Helical" evidence="1">
    <location>
        <begin position="164"/>
        <end position="183"/>
    </location>
</feature>
<evidence type="ECO:0000313" key="2">
    <source>
        <dbReference type="EMBL" id="QIM64029.1"/>
    </source>
</evidence>
<keyword evidence="1" id="KW-0472">Membrane</keyword>
<evidence type="ECO:0000256" key="1">
    <source>
        <dbReference type="SAM" id="Phobius"/>
    </source>
</evidence>
<name>A0AAE6X521_9PAST</name>
<keyword evidence="1" id="KW-0812">Transmembrane</keyword>
<sequence length="253" mass="30057">MLKNVGNMIISSVSMAFMVILSWSIAYAYEWGRSYYYGYPWWYVEINTGNIARSIGYVLFATLTLLLFSVFSLFLVRKIKPFLNKFYLNLFRAFVLSAILWLPIVMSSFILIGKLHSSFIISYAILVIVFTVIFKEYIEDALENYFENANYRTITRYLNRMQNYIMIFLYSYFVLIAFLLGYAKPHFTYHFDMLEVNHKMYYVLAKYDDAIILSKDVKQDRENFYIYRTSTSKLAHLKVNLPLGIQQHCYLDH</sequence>
<keyword evidence="4" id="KW-1185">Reference proteome</keyword>
<dbReference type="EMBL" id="CP015029">
    <property type="protein sequence ID" value="QIM64029.1"/>
    <property type="molecule type" value="Genomic_DNA"/>
</dbReference>
<reference evidence="3 4" key="2">
    <citation type="submission" date="2018-11" db="EMBL/GenBank/DDBJ databases">
        <title>Genomic Encyclopedia of Type Strains, Phase IV (KMG-IV): sequencing the most valuable type-strain genomes for metagenomic binning, comparative biology and taxonomic classification.</title>
        <authorList>
            <person name="Goeker M."/>
        </authorList>
    </citation>
    <scope>NUCLEOTIDE SEQUENCE [LARGE SCALE GENOMIC DNA]</scope>
    <source>
        <strain evidence="3 4">DSM 25797</strain>
    </source>
</reference>
<gene>
    <name evidence="2" type="ORF">A4G17_00470</name>
    <name evidence="3" type="ORF">EDC49_0019</name>
</gene>
<dbReference type="Proteomes" id="UP000276901">
    <property type="component" value="Unassembled WGS sequence"/>
</dbReference>
<evidence type="ECO:0000313" key="3">
    <source>
        <dbReference type="EMBL" id="RPE95646.1"/>
    </source>
</evidence>
<dbReference type="AlphaFoldDB" id="A0AAE6X521"/>
<protein>
    <submittedName>
        <fullName evidence="2">Uncharacterized protein</fullName>
    </submittedName>
</protein>
<dbReference type="KEGG" id="fcl:A4G17_00470"/>
<dbReference type="RefSeq" id="WP_123955588.1">
    <property type="nucleotide sequence ID" value="NZ_CP015029.1"/>
</dbReference>
<feature type="transmembrane region" description="Helical" evidence="1">
    <location>
        <begin position="88"/>
        <end position="112"/>
    </location>
</feature>
<dbReference type="Proteomes" id="UP000502287">
    <property type="component" value="Chromosome"/>
</dbReference>